<dbReference type="PRINTS" id="PR00094">
    <property type="entry name" value="ADENYLTKNASE"/>
</dbReference>
<comment type="subunit">
    <text evidence="6">Monomer.</text>
</comment>
<dbReference type="AlphaFoldDB" id="A0A2J0Q882"/>
<evidence type="ECO:0000256" key="3">
    <source>
        <dbReference type="ARBA" id="ARBA00022741"/>
    </source>
</evidence>
<dbReference type="EC" id="2.7.4.3" evidence="6"/>
<dbReference type="Proteomes" id="UP000228496">
    <property type="component" value="Unassembled WGS sequence"/>
</dbReference>
<evidence type="ECO:0000313" key="7">
    <source>
        <dbReference type="EMBL" id="PJE51373.1"/>
    </source>
</evidence>
<evidence type="ECO:0000256" key="6">
    <source>
        <dbReference type="RuleBase" id="RU003331"/>
    </source>
</evidence>
<dbReference type="GO" id="GO:0005737">
    <property type="term" value="C:cytoplasm"/>
    <property type="evidence" value="ECO:0007669"/>
    <property type="project" value="UniProtKB-SubCell"/>
</dbReference>
<accession>A0A2J0Q882</accession>
<proteinExistence type="inferred from homology"/>
<comment type="subcellular location">
    <subcellularLocation>
        <location evidence="6">Cytoplasm</location>
    </subcellularLocation>
</comment>
<dbReference type="SUPFAM" id="SSF52540">
    <property type="entry name" value="P-loop containing nucleoside triphosphate hydrolases"/>
    <property type="match status" value="1"/>
</dbReference>
<evidence type="ECO:0000256" key="2">
    <source>
        <dbReference type="ARBA" id="ARBA00022727"/>
    </source>
</evidence>
<dbReference type="EMBL" id="PCXQ01000003">
    <property type="protein sequence ID" value="PJE51373.1"/>
    <property type="molecule type" value="Genomic_DNA"/>
</dbReference>
<dbReference type="GO" id="GO:0005524">
    <property type="term" value="F:ATP binding"/>
    <property type="evidence" value="ECO:0007669"/>
    <property type="project" value="UniProtKB-KW"/>
</dbReference>
<evidence type="ECO:0000313" key="8">
    <source>
        <dbReference type="Proteomes" id="UP000228496"/>
    </source>
</evidence>
<dbReference type="Gene3D" id="3.40.50.300">
    <property type="entry name" value="P-loop containing nucleotide triphosphate hydrolases"/>
    <property type="match status" value="1"/>
</dbReference>
<dbReference type="GO" id="GO:0004017">
    <property type="term" value="F:AMP kinase activity"/>
    <property type="evidence" value="ECO:0007669"/>
    <property type="project" value="UniProtKB-EC"/>
</dbReference>
<comment type="caution">
    <text evidence="7">The sequence shown here is derived from an EMBL/GenBank/DDBJ whole genome shotgun (WGS) entry which is preliminary data.</text>
</comment>
<keyword evidence="6" id="KW-0067">ATP-binding</keyword>
<comment type="similarity">
    <text evidence="5">Belongs to the adenylate kinase family.</text>
</comment>
<gene>
    <name evidence="7" type="ORF">COV29_01310</name>
</gene>
<reference evidence="7 8" key="1">
    <citation type="submission" date="2017-09" db="EMBL/GenBank/DDBJ databases">
        <title>Depth-based differentiation of microbial function through sediment-hosted aquifers and enrichment of novel symbionts in the deep terrestrial subsurface.</title>
        <authorList>
            <person name="Probst A.J."/>
            <person name="Ladd B."/>
            <person name="Jarett J.K."/>
            <person name="Geller-Mcgrath D.E."/>
            <person name="Sieber C.M."/>
            <person name="Emerson J.B."/>
            <person name="Anantharaman K."/>
            <person name="Thomas B.C."/>
            <person name="Malmstrom R."/>
            <person name="Stieglmeier M."/>
            <person name="Klingl A."/>
            <person name="Woyke T."/>
            <person name="Ryan C.M."/>
            <person name="Banfield J.F."/>
        </authorList>
    </citation>
    <scope>NUCLEOTIDE SEQUENCE [LARGE SCALE GENOMIC DNA]</scope>
    <source>
        <strain evidence="7">CG10_big_fil_rev_8_21_14_0_10_36_16</strain>
    </source>
</reference>
<comment type="catalytic activity">
    <reaction evidence="6">
        <text>AMP + ATP = 2 ADP</text>
        <dbReference type="Rhea" id="RHEA:12973"/>
        <dbReference type="ChEBI" id="CHEBI:30616"/>
        <dbReference type="ChEBI" id="CHEBI:456215"/>
        <dbReference type="ChEBI" id="CHEBI:456216"/>
        <dbReference type="EC" id="2.7.4.3"/>
    </reaction>
</comment>
<dbReference type="Pfam" id="PF00406">
    <property type="entry name" value="ADK"/>
    <property type="match status" value="1"/>
</dbReference>
<dbReference type="CDD" id="cd01428">
    <property type="entry name" value="ADK"/>
    <property type="match status" value="1"/>
</dbReference>
<evidence type="ECO:0000256" key="1">
    <source>
        <dbReference type="ARBA" id="ARBA00022679"/>
    </source>
</evidence>
<name>A0A2J0Q882_9BACT</name>
<keyword evidence="4 5" id="KW-0418">Kinase</keyword>
<evidence type="ECO:0000256" key="5">
    <source>
        <dbReference type="RuleBase" id="RU003330"/>
    </source>
</evidence>
<protein>
    <recommendedName>
        <fullName evidence="6">Adenylate kinase</fullName>
        <ecNumber evidence="6">2.7.4.3</ecNumber>
    </recommendedName>
</protein>
<dbReference type="InterPro" id="IPR027417">
    <property type="entry name" value="P-loop_NTPase"/>
</dbReference>
<sequence>MVKYPNKRIISLIGPPGSGKGTQADLLSEKIDLIHFDTGKFFRSFFNSYNGDDKEILEQKEVYDTGELLSPPFVARLVLSEVEKICAKESGIVFSGSPRTMYETGKELPAFGDMVGIENVFIFYISLSKAESIKRNSARLVCEAQGHSISNLPEDQKHREIGACPKDGSKLKKRDGLDDPEIIAKRYDVYLRDTKPILDKAKSMGYKVVDINGEQAIEDVSNDILKHLKPNN</sequence>
<evidence type="ECO:0000256" key="4">
    <source>
        <dbReference type="ARBA" id="ARBA00022777"/>
    </source>
</evidence>
<dbReference type="InterPro" id="IPR000850">
    <property type="entry name" value="Adenylat/UMP-CMP_kin"/>
</dbReference>
<keyword evidence="1 5" id="KW-0808">Transferase</keyword>
<keyword evidence="2" id="KW-0545">Nucleotide biosynthesis</keyword>
<organism evidence="7 8">
    <name type="scientific">Candidatus Yanofskybacteria bacterium CG10_big_fil_rev_8_21_14_0_10_36_16</name>
    <dbReference type="NCBI Taxonomy" id="1975096"/>
    <lineage>
        <taxon>Bacteria</taxon>
        <taxon>Candidatus Yanofskyibacteriota</taxon>
    </lineage>
</organism>
<keyword evidence="3 6" id="KW-0547">Nucleotide-binding</keyword>
<dbReference type="PANTHER" id="PTHR23359">
    <property type="entry name" value="NUCLEOTIDE KINASE"/>
    <property type="match status" value="1"/>
</dbReference>